<name>A0A450RZM1_9GAMM</name>
<reference evidence="1" key="1">
    <citation type="submission" date="2019-02" db="EMBL/GenBank/DDBJ databases">
        <authorList>
            <person name="Gruber-Vodicka R. H."/>
            <person name="Seah K. B. B."/>
        </authorList>
    </citation>
    <scope>NUCLEOTIDE SEQUENCE</scope>
    <source>
        <strain evidence="1">BECK_BZ15</strain>
    </source>
</reference>
<evidence type="ECO:0000313" key="1">
    <source>
        <dbReference type="EMBL" id="VFJ44727.1"/>
    </source>
</evidence>
<organism evidence="1">
    <name type="scientific">Candidatus Kentrum sp. FW</name>
    <dbReference type="NCBI Taxonomy" id="2126338"/>
    <lineage>
        <taxon>Bacteria</taxon>
        <taxon>Pseudomonadati</taxon>
        <taxon>Pseudomonadota</taxon>
        <taxon>Gammaproteobacteria</taxon>
        <taxon>Candidatus Kentrum</taxon>
    </lineage>
</organism>
<proteinExistence type="predicted"/>
<dbReference type="EMBL" id="CAADEW010000008">
    <property type="protein sequence ID" value="VFJ44727.1"/>
    <property type="molecule type" value="Genomic_DNA"/>
</dbReference>
<protein>
    <submittedName>
        <fullName evidence="1">Uncharacterized protein</fullName>
    </submittedName>
</protein>
<sequence>MLSIGLVELLRFPWDRRVVLGIFPALPVLAGYDLFFAKYNSALPGEAEMGCVSIILRRGSNPPACYDSFISRASS</sequence>
<gene>
    <name evidence="1" type="ORF">BECKFW1821A_GA0114235_100811</name>
</gene>
<dbReference type="AlphaFoldDB" id="A0A450RZM1"/>
<accession>A0A450RZM1</accession>